<dbReference type="PATRIC" id="fig|997874.3.peg.3164"/>
<feature type="transmembrane region" description="Helical" evidence="1">
    <location>
        <begin position="333"/>
        <end position="350"/>
    </location>
</feature>
<keyword evidence="1" id="KW-0472">Membrane</keyword>
<name>I8VWU9_9BACE</name>
<dbReference type="Proteomes" id="UP000003741">
    <property type="component" value="Unassembled WGS sequence"/>
</dbReference>
<dbReference type="EMBL" id="AGXG01000065">
    <property type="protein sequence ID" value="EIY29867.1"/>
    <property type="molecule type" value="Genomic_DNA"/>
</dbReference>
<feature type="signal peptide" evidence="2">
    <location>
        <begin position="1"/>
        <end position="18"/>
    </location>
</feature>
<dbReference type="RefSeq" id="WP_007217538.1">
    <property type="nucleotide sequence ID" value="NZ_JH724087.1"/>
</dbReference>
<keyword evidence="1" id="KW-1133">Transmembrane helix</keyword>
<organism evidence="3 4">
    <name type="scientific">Bacteroides cellulosilyticus CL02T12C19</name>
    <dbReference type="NCBI Taxonomy" id="997874"/>
    <lineage>
        <taxon>Bacteria</taxon>
        <taxon>Pseudomonadati</taxon>
        <taxon>Bacteroidota</taxon>
        <taxon>Bacteroidia</taxon>
        <taxon>Bacteroidales</taxon>
        <taxon>Bacteroidaceae</taxon>
        <taxon>Bacteroides</taxon>
    </lineage>
</organism>
<keyword evidence="4" id="KW-1185">Reference proteome</keyword>
<reference evidence="3 4" key="1">
    <citation type="submission" date="2012-02" db="EMBL/GenBank/DDBJ databases">
        <title>The Genome Sequence of Bacteroides cellulosilyticus CL02T12C19.</title>
        <authorList>
            <consortium name="The Broad Institute Genome Sequencing Platform"/>
            <person name="Earl A."/>
            <person name="Ward D."/>
            <person name="Feldgarden M."/>
            <person name="Gevers D."/>
            <person name="Zitomersky N.L."/>
            <person name="Coyne M.J."/>
            <person name="Comstock L.E."/>
            <person name="Young S.K."/>
            <person name="Zeng Q."/>
            <person name="Gargeya S."/>
            <person name="Fitzgerald M."/>
            <person name="Haas B."/>
            <person name="Abouelleil A."/>
            <person name="Alvarado L."/>
            <person name="Arachchi H.M."/>
            <person name="Berlin A."/>
            <person name="Chapman S.B."/>
            <person name="Gearin G."/>
            <person name="Goldberg J."/>
            <person name="Griggs A."/>
            <person name="Gujja S."/>
            <person name="Hansen M."/>
            <person name="Heiman D."/>
            <person name="Howarth C."/>
            <person name="Larimer J."/>
            <person name="Lui A."/>
            <person name="MacDonald P.J.P."/>
            <person name="McCowen C."/>
            <person name="Montmayeur A."/>
            <person name="Murphy C."/>
            <person name="Neiman D."/>
            <person name="Pearson M."/>
            <person name="Priest M."/>
            <person name="Roberts A."/>
            <person name="Saif S."/>
            <person name="Shea T."/>
            <person name="Sisk P."/>
            <person name="Stolte C."/>
            <person name="Sykes S."/>
            <person name="Wortman J."/>
            <person name="Nusbaum C."/>
            <person name="Birren B."/>
        </authorList>
    </citation>
    <scope>NUCLEOTIDE SEQUENCE [LARGE SCALE GENOMIC DNA]</scope>
    <source>
        <strain evidence="3 4">CL02T12C19</strain>
    </source>
</reference>
<proteinExistence type="predicted"/>
<feature type="chain" id="PRO_5003715426" evidence="2">
    <location>
        <begin position="19"/>
        <end position="450"/>
    </location>
</feature>
<evidence type="ECO:0000313" key="3">
    <source>
        <dbReference type="EMBL" id="EIY29867.1"/>
    </source>
</evidence>
<accession>I8VWU9</accession>
<dbReference type="HOGENOM" id="CLU_607881_0_0_10"/>
<evidence type="ECO:0000256" key="1">
    <source>
        <dbReference type="SAM" id="Phobius"/>
    </source>
</evidence>
<evidence type="ECO:0000256" key="2">
    <source>
        <dbReference type="SAM" id="SignalP"/>
    </source>
</evidence>
<feature type="transmembrane region" description="Helical" evidence="1">
    <location>
        <begin position="233"/>
        <end position="256"/>
    </location>
</feature>
<feature type="transmembrane region" description="Helical" evidence="1">
    <location>
        <begin position="305"/>
        <end position="327"/>
    </location>
</feature>
<protein>
    <submittedName>
        <fullName evidence="3">Uncharacterized protein</fullName>
    </submittedName>
</protein>
<evidence type="ECO:0000313" key="4">
    <source>
        <dbReference type="Proteomes" id="UP000003741"/>
    </source>
</evidence>
<feature type="transmembrane region" description="Helical" evidence="1">
    <location>
        <begin position="418"/>
        <end position="440"/>
    </location>
</feature>
<keyword evidence="1" id="KW-0812">Transmembrane</keyword>
<keyword evidence="2" id="KW-0732">Signal</keyword>
<comment type="caution">
    <text evidence="3">The sequence shown here is derived from an EMBL/GenBank/DDBJ whole genome shotgun (WGS) entry which is preliminary data.</text>
</comment>
<dbReference type="AlphaFoldDB" id="I8VWU9"/>
<feature type="transmembrane region" description="Helical" evidence="1">
    <location>
        <begin position="384"/>
        <end position="406"/>
    </location>
</feature>
<gene>
    <name evidence="3" type="ORF">HMPREF1062_03076</name>
</gene>
<sequence>MKYIISVLLLLSTLQVIAHEWNTYQYKDKYSVSVPSTIELRRENDTYTQLLNDIQGNIIGFQVTSTSNNRVIFQQVGLSTNKHEYKTKYCRILIDYYTCEDEHVPCSGDKLELNEEYFINGMIAIQQDCENTKTPLINIISNDTMTIANSPATKIIYRRQGNNGASPVIVAIYTIFNYDEYVRFTMAFREAEQDIWMKDLVKARNSFRWMKQHHTSNTGNISKDEAIKEGLELGIITVWKVILELIFGCCFLGYIIRTKKNKQVTIAPPISEEAIDIPYKPAYLKQDRMLKTDIKKKLWKVGKKLLLSLVIIGGSFAICVQMEELYYELNCLFYYPFYLIIGVYYLYLIWRKKEVQSEDIVLYPLLKKIGIYSNISDHYLLRKALLMTVVPLLLVTISISLLVVSIDSISPKDSGEVSIGSFILSLPVVAWIVFFVYVYGKKWLDNTPKL</sequence>